<accession>H2Y6A0</accession>
<dbReference type="PIRSF" id="PIRSF000530">
    <property type="entry name" value="Galactokinase"/>
    <property type="match status" value="1"/>
</dbReference>
<sequence>QFTFLAKPKFLMINFQCRYKTLCKAFATKYGKDPEFVSRAPGRVNLIGEHIDYCGYSVLPMALTQDLSLAVGKNTTTTLRISNVDGNFSEFDGDISTFTIDSNKPAWYNYVLCGIKGVTESRELTNLTGLNIMVDGTVPQAAGLSSSSALVCSAGLATAHVFNCNLSRLKLADICMKCERYIGTQGGGMDQSISFLAQHGTAKLISFNPLQATSVALPSGSAFVVSNSLVRMKKADTAHFNTRVVECKLAAQILAAHNSLDRAAIKTLRDVQQLLDVDFDAMLKMVDSSLHDDPYTVEEVAGLLSMSVEDLKSKVLFKNTSEVKAFKLKQRATHVFAEAQRVFQFKSVCSETTNALTQLGKLMNESHESCSRLYQCSCLELDQLTQLCRTSGAHGSRLTGAGWGGCAVSLVPVENLSTFIGLLRSGYYGNLNDEDFNKAVFSTSPGGGAAIYL</sequence>
<dbReference type="InterPro" id="IPR006204">
    <property type="entry name" value="GHMP_kinase_N_dom"/>
</dbReference>
<dbReference type="AlphaFoldDB" id="H2Y6A0"/>
<dbReference type="InterPro" id="IPR000705">
    <property type="entry name" value="Galactokinase"/>
</dbReference>
<dbReference type="OMA" id="GFHDTYF"/>
<comment type="similarity">
    <text evidence="1">Belongs to the GHMP kinase family. GalK subfamily.</text>
</comment>
<dbReference type="eggNOG" id="KOG0631">
    <property type="taxonomic scope" value="Eukaryota"/>
</dbReference>
<dbReference type="PROSITE" id="PS00106">
    <property type="entry name" value="GALACTOKINASE"/>
    <property type="match status" value="1"/>
</dbReference>
<evidence type="ECO:0000259" key="8">
    <source>
        <dbReference type="Pfam" id="PF10509"/>
    </source>
</evidence>
<dbReference type="Gene3D" id="3.30.70.3170">
    <property type="match status" value="1"/>
</dbReference>
<evidence type="ECO:0000259" key="6">
    <source>
        <dbReference type="Pfam" id="PF00288"/>
    </source>
</evidence>
<dbReference type="InParanoid" id="H2Y6A0"/>
<evidence type="ECO:0000256" key="5">
    <source>
        <dbReference type="ARBA" id="ARBA00022840"/>
    </source>
</evidence>
<dbReference type="GO" id="GO:0005829">
    <property type="term" value="C:cytosol"/>
    <property type="evidence" value="ECO:0007669"/>
    <property type="project" value="TreeGrafter"/>
</dbReference>
<name>H2Y6A0_CIOSA</name>
<reference evidence="9" key="3">
    <citation type="submission" date="2025-09" db="UniProtKB">
        <authorList>
            <consortium name="Ensembl"/>
        </authorList>
    </citation>
    <scope>IDENTIFICATION</scope>
</reference>
<protein>
    <recommendedName>
        <fullName evidence="11">Galactokinase 2</fullName>
    </recommendedName>
</protein>
<feature type="domain" description="GHMP kinase N-terminal" evidence="6">
    <location>
        <begin position="109"/>
        <end position="196"/>
    </location>
</feature>
<evidence type="ECO:0000256" key="4">
    <source>
        <dbReference type="ARBA" id="ARBA00022777"/>
    </source>
</evidence>
<dbReference type="InterPro" id="IPR013750">
    <property type="entry name" value="GHMP_kinase_C_dom"/>
</dbReference>
<dbReference type="SUPFAM" id="SSF55060">
    <property type="entry name" value="GHMP Kinase, C-terminal domain"/>
    <property type="match status" value="1"/>
</dbReference>
<dbReference type="PRINTS" id="PR00473">
    <property type="entry name" value="GALCTOKINASE"/>
</dbReference>
<evidence type="ECO:0008006" key="11">
    <source>
        <dbReference type="Google" id="ProtNLM"/>
    </source>
</evidence>
<dbReference type="FunFam" id="3.30.230.10:FF:000023">
    <property type="entry name" value="Putative N-acetylgalactosamine kinase"/>
    <property type="match status" value="1"/>
</dbReference>
<dbReference type="InterPro" id="IPR006203">
    <property type="entry name" value="GHMP_knse_ATP-bd_CS"/>
</dbReference>
<dbReference type="PRINTS" id="PR00959">
    <property type="entry name" value="MEVGALKINASE"/>
</dbReference>
<evidence type="ECO:0000313" key="10">
    <source>
        <dbReference type="Proteomes" id="UP000007875"/>
    </source>
</evidence>
<proteinExistence type="inferred from homology"/>
<dbReference type="PROSITE" id="PS00627">
    <property type="entry name" value="GHMP_KINASES_ATP"/>
    <property type="match status" value="1"/>
</dbReference>
<dbReference type="Pfam" id="PF00288">
    <property type="entry name" value="GHMP_kinases_N"/>
    <property type="match status" value="1"/>
</dbReference>
<dbReference type="Pfam" id="PF08544">
    <property type="entry name" value="GHMP_kinases_C"/>
    <property type="match status" value="1"/>
</dbReference>
<dbReference type="HOGENOM" id="CLU_017814_6_2_1"/>
<dbReference type="GO" id="GO:0004335">
    <property type="term" value="F:galactokinase activity"/>
    <property type="evidence" value="ECO:0007669"/>
    <property type="project" value="InterPro"/>
</dbReference>
<dbReference type="InterPro" id="IPR014721">
    <property type="entry name" value="Ribsml_uS5_D2-typ_fold_subgr"/>
</dbReference>
<feature type="domain" description="Galactokinase N-terminal" evidence="8">
    <location>
        <begin position="24"/>
        <end position="73"/>
    </location>
</feature>
<evidence type="ECO:0000313" key="9">
    <source>
        <dbReference type="Ensembl" id="ENSCSAVP00000000848.1"/>
    </source>
</evidence>
<reference evidence="10" key="1">
    <citation type="submission" date="2003-08" db="EMBL/GenBank/DDBJ databases">
        <authorList>
            <person name="Birren B."/>
            <person name="Nusbaum C."/>
            <person name="Abebe A."/>
            <person name="Abouelleil A."/>
            <person name="Adekoya E."/>
            <person name="Ait-zahra M."/>
            <person name="Allen N."/>
            <person name="Allen T."/>
            <person name="An P."/>
            <person name="Anderson M."/>
            <person name="Anderson S."/>
            <person name="Arachchi H."/>
            <person name="Armbruster J."/>
            <person name="Bachantsang P."/>
            <person name="Baldwin J."/>
            <person name="Barry A."/>
            <person name="Bayul T."/>
            <person name="Blitshsteyn B."/>
            <person name="Bloom T."/>
            <person name="Blye J."/>
            <person name="Boguslavskiy L."/>
            <person name="Borowsky M."/>
            <person name="Boukhgalter B."/>
            <person name="Brunache A."/>
            <person name="Butler J."/>
            <person name="Calixte N."/>
            <person name="Calvo S."/>
            <person name="Camarata J."/>
            <person name="Campo K."/>
            <person name="Chang J."/>
            <person name="Cheshatsang Y."/>
            <person name="Citroen M."/>
            <person name="Collymore A."/>
            <person name="Considine T."/>
            <person name="Cook A."/>
            <person name="Cooke P."/>
            <person name="Corum B."/>
            <person name="Cuomo C."/>
            <person name="David R."/>
            <person name="Dawoe T."/>
            <person name="Degray S."/>
            <person name="Dodge S."/>
            <person name="Dooley K."/>
            <person name="Dorje P."/>
            <person name="Dorjee K."/>
            <person name="Dorris L."/>
            <person name="Duffey N."/>
            <person name="Dupes A."/>
            <person name="Elkins T."/>
            <person name="Engels R."/>
            <person name="Erickson J."/>
            <person name="Farina A."/>
            <person name="Faro S."/>
            <person name="Ferreira P."/>
            <person name="Fischer H."/>
            <person name="Fitzgerald M."/>
            <person name="Foley K."/>
            <person name="Gage D."/>
            <person name="Galagan J."/>
            <person name="Gearin G."/>
            <person name="Gnerre S."/>
            <person name="Gnirke A."/>
            <person name="Goyette A."/>
            <person name="Graham J."/>
            <person name="Grandbois E."/>
            <person name="Gyaltsen K."/>
            <person name="Hafez N."/>
            <person name="Hagopian D."/>
            <person name="Hagos B."/>
            <person name="Hall J."/>
            <person name="Hatcher B."/>
            <person name="Heller A."/>
            <person name="Higgins H."/>
            <person name="Honan T."/>
            <person name="Horn A."/>
            <person name="Houde N."/>
            <person name="Hughes L."/>
            <person name="Hulme W."/>
            <person name="Husby E."/>
            <person name="Iliev I."/>
            <person name="Jaffe D."/>
            <person name="Jones C."/>
            <person name="Kamal M."/>
            <person name="Kamat A."/>
            <person name="Kamvysselis M."/>
            <person name="Karlsson E."/>
            <person name="Kells C."/>
            <person name="Kieu A."/>
            <person name="Kisner P."/>
            <person name="Kodira C."/>
            <person name="Kulbokas E."/>
            <person name="Labutti K."/>
            <person name="Lama D."/>
            <person name="Landers T."/>
            <person name="Leger J."/>
            <person name="Levine S."/>
            <person name="Lewis D."/>
            <person name="Lewis T."/>
            <person name="Lindblad-toh K."/>
            <person name="Liu X."/>
            <person name="Lokyitsang T."/>
            <person name="Lokyitsang Y."/>
            <person name="Lucien O."/>
            <person name="Lui A."/>
            <person name="Ma L.J."/>
            <person name="Mabbitt R."/>
            <person name="Macdonald J."/>
            <person name="Maclean C."/>
            <person name="Major J."/>
            <person name="Manning J."/>
            <person name="Marabella R."/>
            <person name="Maru K."/>
            <person name="Matthews C."/>
            <person name="Mauceli E."/>
            <person name="Mccarthy M."/>
            <person name="Mcdonough S."/>
            <person name="Mcghee T."/>
            <person name="Meldrim J."/>
            <person name="Meneus L."/>
            <person name="Mesirov J."/>
            <person name="Mihalev A."/>
            <person name="Mihova T."/>
            <person name="Mikkelsen T."/>
            <person name="Mlenga V."/>
            <person name="Moru K."/>
            <person name="Mozes J."/>
            <person name="Mulrain L."/>
            <person name="Munson G."/>
            <person name="Naylor J."/>
            <person name="Newes C."/>
            <person name="Nguyen C."/>
            <person name="Nguyen N."/>
            <person name="Nguyen T."/>
            <person name="Nicol R."/>
            <person name="Nielsen C."/>
            <person name="Nizzari M."/>
            <person name="Norbu C."/>
            <person name="Norbu N."/>
            <person name="O'donnell P."/>
            <person name="Okoawo O."/>
            <person name="O'leary S."/>
            <person name="Omotosho B."/>
            <person name="O'neill K."/>
            <person name="Osman S."/>
            <person name="Parker S."/>
            <person name="Perrin D."/>
            <person name="Phunkhang P."/>
            <person name="Piqani B."/>
            <person name="Purcell S."/>
            <person name="Rachupka T."/>
            <person name="Ramasamy U."/>
            <person name="Rameau R."/>
            <person name="Ray V."/>
            <person name="Raymond C."/>
            <person name="Retta R."/>
            <person name="Richardson S."/>
            <person name="Rise C."/>
            <person name="Rodriguez J."/>
            <person name="Rogers J."/>
            <person name="Rogov P."/>
            <person name="Rutman M."/>
            <person name="Schupbach R."/>
            <person name="Seaman C."/>
            <person name="Settipalli S."/>
            <person name="Sharpe T."/>
            <person name="Sheridan J."/>
            <person name="Sherpa N."/>
            <person name="Shi J."/>
            <person name="Smirnov S."/>
            <person name="Smith C."/>
            <person name="Sougnez C."/>
            <person name="Spencer B."/>
            <person name="Stalker J."/>
            <person name="Stange-thomann N."/>
            <person name="Stavropoulos S."/>
            <person name="Stetson K."/>
            <person name="Stone C."/>
            <person name="Stone S."/>
            <person name="Stubbs M."/>
            <person name="Talamas J."/>
            <person name="Tchuinga P."/>
            <person name="Tenzing P."/>
            <person name="Tesfaye S."/>
            <person name="Theodore J."/>
            <person name="Thoulutsang Y."/>
            <person name="Topham K."/>
            <person name="Towey S."/>
            <person name="Tsamla T."/>
            <person name="Tsomo N."/>
            <person name="Vallee D."/>
            <person name="Vassiliev H."/>
            <person name="Venkataraman V."/>
            <person name="Vinson J."/>
            <person name="Vo A."/>
            <person name="Wade C."/>
            <person name="Wang S."/>
            <person name="Wangchuk T."/>
            <person name="Wangdi T."/>
            <person name="Whittaker C."/>
            <person name="Wilkinson J."/>
            <person name="Wu Y."/>
            <person name="Wyman D."/>
            <person name="Yadav S."/>
            <person name="Yang S."/>
            <person name="Yang X."/>
            <person name="Yeager S."/>
            <person name="Yee E."/>
            <person name="Young G."/>
            <person name="Zainoun J."/>
            <person name="Zembeck L."/>
            <person name="Zimmer A."/>
            <person name="Zody M."/>
            <person name="Lander E."/>
        </authorList>
    </citation>
    <scope>NUCLEOTIDE SEQUENCE [LARGE SCALE GENOMIC DNA]</scope>
</reference>
<dbReference type="GeneTree" id="ENSGT00950000183187"/>
<dbReference type="PANTHER" id="PTHR10457:SF7">
    <property type="entry name" value="GALACTOKINASE-RELATED"/>
    <property type="match status" value="1"/>
</dbReference>
<dbReference type="Ensembl" id="ENSCSAVT00000000857.1">
    <property type="protein sequence ID" value="ENSCSAVP00000000848.1"/>
    <property type="gene ID" value="ENSCSAVG00000000482.1"/>
</dbReference>
<dbReference type="GO" id="GO:0005524">
    <property type="term" value="F:ATP binding"/>
    <property type="evidence" value="ECO:0007669"/>
    <property type="project" value="UniProtKB-KW"/>
</dbReference>
<dbReference type="Gene3D" id="1.20.1440.340">
    <property type="match status" value="1"/>
</dbReference>
<keyword evidence="5" id="KW-0067">ATP-binding</keyword>
<organism evidence="9 10">
    <name type="scientific">Ciona savignyi</name>
    <name type="common">Pacific transparent sea squirt</name>
    <dbReference type="NCBI Taxonomy" id="51511"/>
    <lineage>
        <taxon>Eukaryota</taxon>
        <taxon>Metazoa</taxon>
        <taxon>Chordata</taxon>
        <taxon>Tunicata</taxon>
        <taxon>Ascidiacea</taxon>
        <taxon>Phlebobranchia</taxon>
        <taxon>Cionidae</taxon>
        <taxon>Ciona</taxon>
    </lineage>
</organism>
<dbReference type="PANTHER" id="PTHR10457">
    <property type="entry name" value="MEVALONATE KINASE/GALACTOKINASE"/>
    <property type="match status" value="1"/>
</dbReference>
<evidence type="ECO:0000256" key="3">
    <source>
        <dbReference type="ARBA" id="ARBA00022741"/>
    </source>
</evidence>
<keyword evidence="2" id="KW-0808">Transferase</keyword>
<dbReference type="SUPFAM" id="SSF54211">
    <property type="entry name" value="Ribosomal protein S5 domain 2-like"/>
    <property type="match status" value="1"/>
</dbReference>
<evidence type="ECO:0000256" key="2">
    <source>
        <dbReference type="ARBA" id="ARBA00022679"/>
    </source>
</evidence>
<dbReference type="InterPro" id="IPR019539">
    <property type="entry name" value="GalKase_N"/>
</dbReference>
<dbReference type="InterPro" id="IPR019741">
    <property type="entry name" value="Galactokinase_CS"/>
</dbReference>
<dbReference type="InterPro" id="IPR020568">
    <property type="entry name" value="Ribosomal_Su5_D2-typ_SF"/>
</dbReference>
<dbReference type="Gene3D" id="3.30.230.10">
    <property type="match status" value="1"/>
</dbReference>
<keyword evidence="4" id="KW-0418">Kinase</keyword>
<keyword evidence="10" id="KW-1185">Reference proteome</keyword>
<keyword evidence="3" id="KW-0547">Nucleotide-binding</keyword>
<dbReference type="Proteomes" id="UP000007875">
    <property type="component" value="Unassembled WGS sequence"/>
</dbReference>
<reference evidence="9" key="2">
    <citation type="submission" date="2025-08" db="UniProtKB">
        <authorList>
            <consortium name="Ensembl"/>
        </authorList>
    </citation>
    <scope>IDENTIFICATION</scope>
</reference>
<feature type="domain" description="GHMP kinase C-terminal" evidence="7">
    <location>
        <begin position="355"/>
        <end position="411"/>
    </location>
</feature>
<evidence type="ECO:0000256" key="1">
    <source>
        <dbReference type="ARBA" id="ARBA00006566"/>
    </source>
</evidence>
<dbReference type="GO" id="GO:0006012">
    <property type="term" value="P:galactose metabolic process"/>
    <property type="evidence" value="ECO:0007669"/>
    <property type="project" value="InterPro"/>
</dbReference>
<dbReference type="FunCoup" id="H2Y6A0">
    <property type="interactions" value="190"/>
</dbReference>
<dbReference type="InterPro" id="IPR036554">
    <property type="entry name" value="GHMP_kinase_C_sf"/>
</dbReference>
<dbReference type="InterPro" id="IPR006206">
    <property type="entry name" value="Mevalonate/galactokinase"/>
</dbReference>
<dbReference type="NCBIfam" id="TIGR00131">
    <property type="entry name" value="gal_kin"/>
    <property type="match status" value="1"/>
</dbReference>
<dbReference type="STRING" id="51511.ENSCSAVP00000000848"/>
<evidence type="ECO:0000259" key="7">
    <source>
        <dbReference type="Pfam" id="PF08544"/>
    </source>
</evidence>
<dbReference type="Pfam" id="PF10509">
    <property type="entry name" value="GalKase_gal_bdg"/>
    <property type="match status" value="1"/>
</dbReference>